<dbReference type="PANTHER" id="PTHR11986">
    <property type="entry name" value="AMINOTRANSFERASE CLASS III"/>
    <property type="match status" value="1"/>
</dbReference>
<keyword evidence="2 5" id="KW-0028">Amino-acid biosynthesis</keyword>
<gene>
    <name evidence="5 6" type="primary">argD</name>
    <name evidence="6" type="ORF">GCM10010978_24390</name>
</gene>
<feature type="binding site" evidence="5">
    <location>
        <begin position="221"/>
        <end position="224"/>
    </location>
    <ligand>
        <name>pyridoxal 5'-phosphate</name>
        <dbReference type="ChEBI" id="CHEBI:597326"/>
    </ligand>
</feature>
<comment type="pathway">
    <text evidence="5">Amino-acid biosynthesis; L-arginine biosynthesis; N(2)-acetyl-L-ornithine from L-glutamate: step 4/4.</text>
</comment>
<dbReference type="InterPro" id="IPR015424">
    <property type="entry name" value="PyrdxlP-dep_Trfase"/>
</dbReference>
<dbReference type="Gene3D" id="3.90.1150.10">
    <property type="entry name" value="Aspartate Aminotransferase, domain 1"/>
    <property type="match status" value="1"/>
</dbReference>
<comment type="caution">
    <text evidence="6">The sequence shown here is derived from an EMBL/GenBank/DDBJ whole genome shotgun (WGS) entry which is preliminary data.</text>
</comment>
<reference evidence="6" key="2">
    <citation type="submission" date="2020-09" db="EMBL/GenBank/DDBJ databases">
        <authorList>
            <person name="Sun Q."/>
            <person name="Zhou Y."/>
        </authorList>
    </citation>
    <scope>NUCLEOTIDE SEQUENCE</scope>
    <source>
        <strain evidence="6">CGMCC 1.12360</strain>
    </source>
</reference>
<dbReference type="InterPro" id="IPR049704">
    <property type="entry name" value="Aminotrans_3_PPA_site"/>
</dbReference>
<organism evidence="6 7">
    <name type="scientific">Compostibacillus humi</name>
    <dbReference type="NCBI Taxonomy" id="1245525"/>
    <lineage>
        <taxon>Bacteria</taxon>
        <taxon>Bacillati</taxon>
        <taxon>Bacillota</taxon>
        <taxon>Bacilli</taxon>
        <taxon>Bacillales</taxon>
        <taxon>Bacillaceae</taxon>
        <taxon>Compostibacillus</taxon>
    </lineage>
</organism>
<dbReference type="NCBIfam" id="TIGR00707">
    <property type="entry name" value="argD"/>
    <property type="match status" value="1"/>
</dbReference>
<feature type="binding site" evidence="5">
    <location>
        <position position="279"/>
    </location>
    <ligand>
        <name>pyridoxal 5'-phosphate</name>
        <dbReference type="ChEBI" id="CHEBI:597326"/>
    </ligand>
</feature>
<feature type="binding site" evidence="5">
    <location>
        <position position="278"/>
    </location>
    <ligand>
        <name>N(2)-acetyl-L-ornithine</name>
        <dbReference type="ChEBI" id="CHEBI:57805"/>
    </ligand>
</feature>
<comment type="subunit">
    <text evidence="5">Homodimer.</text>
</comment>
<dbReference type="SUPFAM" id="SSF53383">
    <property type="entry name" value="PLP-dependent transferases"/>
    <property type="match status" value="1"/>
</dbReference>
<feature type="modified residue" description="N6-(pyridoxal phosphate)lysine" evidence="5">
    <location>
        <position position="250"/>
    </location>
</feature>
<evidence type="ECO:0000256" key="3">
    <source>
        <dbReference type="ARBA" id="ARBA00022679"/>
    </source>
</evidence>
<dbReference type="InterPro" id="IPR004636">
    <property type="entry name" value="AcOrn/SuccOrn_fam"/>
</dbReference>
<feature type="binding site" evidence="5">
    <location>
        <position position="139"/>
    </location>
    <ligand>
        <name>N(2)-acetyl-L-ornithine</name>
        <dbReference type="ChEBI" id="CHEBI:57805"/>
    </ligand>
</feature>
<dbReference type="AlphaFoldDB" id="A0A8J2XGA3"/>
<dbReference type="CDD" id="cd00610">
    <property type="entry name" value="OAT_like"/>
    <property type="match status" value="1"/>
</dbReference>
<dbReference type="InterPro" id="IPR005814">
    <property type="entry name" value="Aminotrans_3"/>
</dbReference>
<evidence type="ECO:0000256" key="5">
    <source>
        <dbReference type="HAMAP-Rule" id="MF_01107"/>
    </source>
</evidence>
<protein>
    <recommendedName>
        <fullName evidence="5">Acetylornithine aminotransferase</fullName>
        <shortName evidence="5">ACOAT</shortName>
        <ecNumber evidence="5">2.6.1.11</ecNumber>
    </recommendedName>
</protein>
<reference evidence="6" key="1">
    <citation type="journal article" date="2014" name="Int. J. Syst. Evol. Microbiol.">
        <title>Complete genome sequence of Corynebacterium casei LMG S-19264T (=DSM 44701T), isolated from a smear-ripened cheese.</title>
        <authorList>
            <consortium name="US DOE Joint Genome Institute (JGI-PGF)"/>
            <person name="Walter F."/>
            <person name="Albersmeier A."/>
            <person name="Kalinowski J."/>
            <person name="Ruckert C."/>
        </authorList>
    </citation>
    <scope>NUCLEOTIDE SEQUENCE</scope>
    <source>
        <strain evidence="6">CGMCC 1.12360</strain>
    </source>
</reference>
<keyword evidence="3 5" id="KW-0808">Transferase</keyword>
<name>A0A8J2XGA3_9BACI</name>
<dbReference type="RefSeq" id="WP_188392690.1">
    <property type="nucleotide sequence ID" value="NZ_BMEV01000050.1"/>
</dbReference>
<dbReference type="UniPathway" id="UPA00068">
    <property type="reaction ID" value="UER00109"/>
</dbReference>
<dbReference type="Pfam" id="PF00202">
    <property type="entry name" value="Aminotran_3"/>
    <property type="match status" value="1"/>
</dbReference>
<dbReference type="InterPro" id="IPR015421">
    <property type="entry name" value="PyrdxlP-dep_Trfase_major"/>
</dbReference>
<evidence type="ECO:0000256" key="2">
    <source>
        <dbReference type="ARBA" id="ARBA00022605"/>
    </source>
</evidence>
<evidence type="ECO:0000256" key="4">
    <source>
        <dbReference type="ARBA" id="ARBA00022898"/>
    </source>
</evidence>
<dbReference type="GO" id="GO:0005737">
    <property type="term" value="C:cytoplasm"/>
    <property type="evidence" value="ECO:0007669"/>
    <property type="project" value="UniProtKB-SubCell"/>
</dbReference>
<evidence type="ECO:0000256" key="1">
    <source>
        <dbReference type="ARBA" id="ARBA00022576"/>
    </source>
</evidence>
<feature type="binding site" evidence="5">
    <location>
        <begin position="103"/>
        <end position="104"/>
    </location>
    <ligand>
        <name>pyridoxal 5'-phosphate</name>
        <dbReference type="ChEBI" id="CHEBI:597326"/>
    </ligand>
</feature>
<dbReference type="PROSITE" id="PS00600">
    <property type="entry name" value="AA_TRANSFER_CLASS_3"/>
    <property type="match status" value="1"/>
</dbReference>
<dbReference type="GO" id="GO:0003992">
    <property type="term" value="F:N2-acetyl-L-ornithine:2-oxoglutarate 5-aminotransferase activity"/>
    <property type="evidence" value="ECO:0007669"/>
    <property type="project" value="UniProtKB-UniRule"/>
</dbReference>
<keyword evidence="4 5" id="KW-0663">Pyridoxal phosphate</keyword>
<keyword evidence="5" id="KW-0055">Arginine biosynthesis</keyword>
<keyword evidence="1 5" id="KW-0032">Aminotransferase</keyword>
<comment type="subcellular location">
    <subcellularLocation>
        <location evidence="5">Cytoplasm</location>
    </subcellularLocation>
</comment>
<dbReference type="PANTHER" id="PTHR11986:SF79">
    <property type="entry name" value="ACETYLORNITHINE AMINOTRANSFERASE, MITOCHONDRIAL"/>
    <property type="match status" value="1"/>
</dbReference>
<dbReference type="GO" id="GO:0042802">
    <property type="term" value="F:identical protein binding"/>
    <property type="evidence" value="ECO:0007669"/>
    <property type="project" value="TreeGrafter"/>
</dbReference>
<dbReference type="InterPro" id="IPR050103">
    <property type="entry name" value="Class-III_PLP-dep_AT"/>
</dbReference>
<dbReference type="EC" id="2.6.1.11" evidence="5"/>
<dbReference type="Proteomes" id="UP000602050">
    <property type="component" value="Unassembled WGS sequence"/>
</dbReference>
<dbReference type="NCBIfam" id="NF002797">
    <property type="entry name" value="PRK02936.1"/>
    <property type="match status" value="1"/>
</dbReference>
<dbReference type="GO" id="GO:0030170">
    <property type="term" value="F:pyridoxal phosphate binding"/>
    <property type="evidence" value="ECO:0007669"/>
    <property type="project" value="InterPro"/>
</dbReference>
<dbReference type="EMBL" id="BMEV01000050">
    <property type="protein sequence ID" value="GFZ82841.1"/>
    <property type="molecule type" value="Genomic_DNA"/>
</dbReference>
<dbReference type="GO" id="GO:0006526">
    <property type="term" value="P:L-arginine biosynthetic process"/>
    <property type="evidence" value="ECO:0007669"/>
    <property type="project" value="UniProtKB-UniRule"/>
</dbReference>
<dbReference type="InterPro" id="IPR015422">
    <property type="entry name" value="PyrdxlP-dep_Trfase_small"/>
</dbReference>
<proteinExistence type="inferred from homology"/>
<dbReference type="NCBIfam" id="NF002325">
    <property type="entry name" value="PRK01278.1"/>
    <property type="match status" value="1"/>
</dbReference>
<dbReference type="HAMAP" id="MF_01107">
    <property type="entry name" value="ArgD_aminotrans_3"/>
    <property type="match status" value="1"/>
</dbReference>
<dbReference type="Gene3D" id="3.40.640.10">
    <property type="entry name" value="Type I PLP-dependent aspartate aminotransferase-like (Major domain)"/>
    <property type="match status" value="1"/>
</dbReference>
<dbReference type="PIRSF" id="PIRSF000521">
    <property type="entry name" value="Transaminase_4ab_Lys_Orn"/>
    <property type="match status" value="1"/>
</dbReference>
<comment type="miscellaneous">
    <text evidence="5">May also have succinyldiaminopimelate aminotransferase activity, thus carrying out the corresponding step in lysine biosynthesis.</text>
</comment>
<dbReference type="FunFam" id="3.40.640.10:FF:000004">
    <property type="entry name" value="Acetylornithine aminotransferase"/>
    <property type="match status" value="1"/>
</dbReference>
<keyword evidence="5" id="KW-0963">Cytoplasm</keyword>
<evidence type="ECO:0000313" key="7">
    <source>
        <dbReference type="Proteomes" id="UP000602050"/>
    </source>
</evidence>
<keyword evidence="7" id="KW-1185">Reference proteome</keyword>
<comment type="catalytic activity">
    <reaction evidence="5">
        <text>N(2)-acetyl-L-ornithine + 2-oxoglutarate = N-acetyl-L-glutamate 5-semialdehyde + L-glutamate</text>
        <dbReference type="Rhea" id="RHEA:18049"/>
        <dbReference type="ChEBI" id="CHEBI:16810"/>
        <dbReference type="ChEBI" id="CHEBI:29123"/>
        <dbReference type="ChEBI" id="CHEBI:29985"/>
        <dbReference type="ChEBI" id="CHEBI:57805"/>
        <dbReference type="EC" id="2.6.1.11"/>
    </reaction>
</comment>
<comment type="similarity">
    <text evidence="5">Belongs to the class-III pyridoxal-phosphate-dependent aminotransferase family. ArgD subfamily.</text>
</comment>
<comment type="cofactor">
    <cofactor evidence="5">
        <name>pyridoxal 5'-phosphate</name>
        <dbReference type="ChEBI" id="CHEBI:597326"/>
    </cofactor>
    <text evidence="5">Binds 1 pyridoxal phosphate per subunit.</text>
</comment>
<sequence length="397" mass="43866">MSNPSIHSEKVLMNTYQRFPLRLVKGRGSYVWDEEGRKYLDYTSGIAACNLGHNPDSVNKKVKEQLDLLWHCSNLFEIPLQEQLAALLTENSIFDQVFFCNSGAEANEAAIKLAKKYAKDCGNPERTEIVTFYNSFHGRTGTTMAATGQEKIHRGFTPLTPGFRYLPFNDQQSLEEIHNGKTTAVLLELVQGEGGVNVAHPEWVRQLKQVCEENDILFIVDEVQTGIGRTGTLFAYEQFGVEPDIITLAKGLGSGFPVGAVLAKEKVAASFQPGTHGSTFGGNPLAMSAGMETIETILEGNILQEVKQKEKQLMADIIRLQQSYSRIKEIRGLGLLIGMELEGAASFIVEQLQKRNILVLTAGPNVVRILPPLTTTLDELALFIGQLEEILLEEVGR</sequence>
<accession>A0A8J2XGA3</accession>
<feature type="binding site" evidence="5">
    <location>
        <position position="136"/>
    </location>
    <ligand>
        <name>pyridoxal 5'-phosphate</name>
        <dbReference type="ChEBI" id="CHEBI:597326"/>
    </ligand>
</feature>
<evidence type="ECO:0000313" key="6">
    <source>
        <dbReference type="EMBL" id="GFZ82841.1"/>
    </source>
</evidence>